<comment type="caution">
    <text evidence="2">The sequence shown here is derived from an EMBL/GenBank/DDBJ whole genome shotgun (WGS) entry which is preliminary data.</text>
</comment>
<dbReference type="EMBL" id="CM026422">
    <property type="protein sequence ID" value="KAG0586214.1"/>
    <property type="molecule type" value="Genomic_DNA"/>
</dbReference>
<gene>
    <name evidence="2" type="ORF">KC19_2G072600</name>
</gene>
<feature type="signal peptide" evidence="1">
    <location>
        <begin position="1"/>
        <end position="34"/>
    </location>
</feature>
<feature type="chain" id="PRO_5035776271" evidence="1">
    <location>
        <begin position="35"/>
        <end position="59"/>
    </location>
</feature>
<name>A0A8T0IR59_CERPU</name>
<keyword evidence="1" id="KW-0732">Signal</keyword>
<evidence type="ECO:0000313" key="2">
    <source>
        <dbReference type="EMBL" id="KAG0586214.1"/>
    </source>
</evidence>
<dbReference type="Proteomes" id="UP000822688">
    <property type="component" value="Chromosome 2"/>
</dbReference>
<evidence type="ECO:0000256" key="1">
    <source>
        <dbReference type="SAM" id="SignalP"/>
    </source>
</evidence>
<keyword evidence="3" id="KW-1185">Reference proteome</keyword>
<reference evidence="2" key="1">
    <citation type="submission" date="2020-06" db="EMBL/GenBank/DDBJ databases">
        <title>WGS assembly of Ceratodon purpureus strain R40.</title>
        <authorList>
            <person name="Carey S.B."/>
            <person name="Jenkins J."/>
            <person name="Shu S."/>
            <person name="Lovell J.T."/>
            <person name="Sreedasyam A."/>
            <person name="Maumus F."/>
            <person name="Tiley G.P."/>
            <person name="Fernandez-Pozo N."/>
            <person name="Barry K."/>
            <person name="Chen C."/>
            <person name="Wang M."/>
            <person name="Lipzen A."/>
            <person name="Daum C."/>
            <person name="Saski C.A."/>
            <person name="Payton A.C."/>
            <person name="Mcbreen J.C."/>
            <person name="Conrad R.E."/>
            <person name="Kollar L.M."/>
            <person name="Olsson S."/>
            <person name="Huttunen S."/>
            <person name="Landis J.B."/>
            <person name="Wickett N.J."/>
            <person name="Johnson M.G."/>
            <person name="Rensing S.A."/>
            <person name="Grimwood J."/>
            <person name="Schmutz J."/>
            <person name="Mcdaniel S.F."/>
        </authorList>
    </citation>
    <scope>NUCLEOTIDE SEQUENCE</scope>
    <source>
        <strain evidence="2">R40</strain>
    </source>
</reference>
<organism evidence="2 3">
    <name type="scientific">Ceratodon purpureus</name>
    <name type="common">Fire moss</name>
    <name type="synonym">Dicranum purpureum</name>
    <dbReference type="NCBI Taxonomy" id="3225"/>
    <lineage>
        <taxon>Eukaryota</taxon>
        <taxon>Viridiplantae</taxon>
        <taxon>Streptophyta</taxon>
        <taxon>Embryophyta</taxon>
        <taxon>Bryophyta</taxon>
        <taxon>Bryophytina</taxon>
        <taxon>Bryopsida</taxon>
        <taxon>Dicranidae</taxon>
        <taxon>Pseudoditrichales</taxon>
        <taxon>Ditrichaceae</taxon>
        <taxon>Ceratodon</taxon>
    </lineage>
</organism>
<sequence length="59" mass="6583">MPRLALAHGLLLCTLPFWVACLACAAMHFQTTEGFFSCEFRWRSLGSVRLSTSTMSIQS</sequence>
<accession>A0A8T0IR59</accession>
<dbReference type="AlphaFoldDB" id="A0A8T0IR59"/>
<proteinExistence type="predicted"/>
<protein>
    <submittedName>
        <fullName evidence="2">Uncharacterized protein</fullName>
    </submittedName>
</protein>
<evidence type="ECO:0000313" key="3">
    <source>
        <dbReference type="Proteomes" id="UP000822688"/>
    </source>
</evidence>
<dbReference type="PROSITE" id="PS51257">
    <property type="entry name" value="PROKAR_LIPOPROTEIN"/>
    <property type="match status" value="1"/>
</dbReference>